<dbReference type="EMBL" id="NHOO01000012">
    <property type="protein sequence ID" value="OVE47228.1"/>
    <property type="molecule type" value="Genomic_DNA"/>
</dbReference>
<dbReference type="Pfam" id="PF09599">
    <property type="entry name" value="IpaC_SipC"/>
    <property type="match status" value="1"/>
</dbReference>
<feature type="compositionally biased region" description="Low complexity" evidence="6">
    <location>
        <begin position="365"/>
        <end position="377"/>
    </location>
</feature>
<dbReference type="InterPro" id="IPR005427">
    <property type="entry name" value="BipC/SctB"/>
</dbReference>
<dbReference type="PRINTS" id="PR01608">
    <property type="entry name" value="BACINVASINC"/>
</dbReference>
<evidence type="ECO:0000256" key="5">
    <source>
        <dbReference type="ARBA" id="ARBA00035650"/>
    </source>
</evidence>
<sequence length="418" mass="42775">MTAITSSPLFPSRPALGGADLADGAGKLRAQDGLISVGTLQSILSQSGGVGRELAGALAGKPDLAQPKSLLKPEDAGVLHSWLAAKREDAGFTAGVEHTANKLEQIIDKELEQRGAEQDPGFDISGLSTRMAALLSQAIVLMSALRTADNALSTKLSLVSFDATKATAASMVREGIANLSSSIVQSVGQVAITGVGAKKSLNGLNAERGALKNNAPKLGKLGDEGRNVQATLSRQNTVKLGADADGLKQVGLKPQNGAARPEVAELSAQPNAAASVADGMAGDKISLQSSNSKLARQHEAALGSSTEDLTAKSQAEQLAMDDTKLKAQAKQTTGKAIMDSSAAAGNIAGGSGRYAATLEQSEQQISQASSRVASTASEETRESSRKADSIIQELLRTLEGISQSKSSAMAAIAGNIRV</sequence>
<gene>
    <name evidence="7" type="ORF">CBW21_14780</name>
</gene>
<evidence type="ECO:0000313" key="8">
    <source>
        <dbReference type="Proteomes" id="UP000196342"/>
    </source>
</evidence>
<dbReference type="NCBIfam" id="NF011900">
    <property type="entry name" value="PRK15373.1"/>
    <property type="match status" value="1"/>
</dbReference>
<evidence type="ECO:0000256" key="3">
    <source>
        <dbReference type="ARBA" id="ARBA00022525"/>
    </source>
</evidence>
<comment type="similarity">
    <text evidence="5">Belongs to the SctB/SipC family.</text>
</comment>
<dbReference type="Proteomes" id="UP000196342">
    <property type="component" value="Unassembled WGS sequence"/>
</dbReference>
<protein>
    <recommendedName>
        <fullName evidence="2">Effector protein BipC</fullName>
    </recommendedName>
</protein>
<dbReference type="AlphaFoldDB" id="A0A202B706"/>
<proteinExistence type="inferred from homology"/>
<evidence type="ECO:0000256" key="1">
    <source>
        <dbReference type="ARBA" id="ARBA00004613"/>
    </source>
</evidence>
<organism evidence="7 8">
    <name type="scientific">Chromobacterium violaceum</name>
    <dbReference type="NCBI Taxonomy" id="536"/>
    <lineage>
        <taxon>Bacteria</taxon>
        <taxon>Pseudomonadati</taxon>
        <taxon>Pseudomonadota</taxon>
        <taxon>Betaproteobacteria</taxon>
        <taxon>Neisseriales</taxon>
        <taxon>Chromobacteriaceae</taxon>
        <taxon>Chromobacterium</taxon>
    </lineage>
</organism>
<evidence type="ECO:0000313" key="7">
    <source>
        <dbReference type="EMBL" id="OVE47228.1"/>
    </source>
</evidence>
<evidence type="ECO:0000256" key="2">
    <source>
        <dbReference type="ARBA" id="ARBA00020604"/>
    </source>
</evidence>
<dbReference type="NCBIfam" id="TIGR02101">
    <property type="entry name" value="IpaC_SipC"/>
    <property type="match status" value="1"/>
</dbReference>
<evidence type="ECO:0000256" key="4">
    <source>
        <dbReference type="ARBA" id="ARBA00023026"/>
    </source>
</evidence>
<feature type="region of interest" description="Disordered" evidence="6">
    <location>
        <begin position="365"/>
        <end position="387"/>
    </location>
</feature>
<dbReference type="NCBIfam" id="NF038055">
    <property type="entry name" value="T3SS_SctB_pilot"/>
    <property type="match status" value="1"/>
</dbReference>
<evidence type="ECO:0000256" key="6">
    <source>
        <dbReference type="SAM" id="MobiDB-lite"/>
    </source>
</evidence>
<dbReference type="RefSeq" id="WP_045050939.1">
    <property type="nucleotide sequence ID" value="NZ_JABXOB010000005.1"/>
</dbReference>
<comment type="caution">
    <text evidence="7">The sequence shown here is derived from an EMBL/GenBank/DDBJ whole genome shotgun (WGS) entry which is preliminary data.</text>
</comment>
<keyword evidence="3" id="KW-0964">Secreted</keyword>
<reference evidence="7 8" key="1">
    <citation type="submission" date="2017-05" db="EMBL/GenBank/DDBJ databases">
        <title>Chromobacterium violaceum GHPS1 isolated from Hydrocarbon polluted soil in French Guiana display an awesome secondary metabolite arsenal and a battery of drug and heavy-metal-resistance and detoxification of xenobiotics proteins.</title>
        <authorList>
            <person name="Belbahri L."/>
        </authorList>
    </citation>
    <scope>NUCLEOTIDE SEQUENCE [LARGE SCALE GENOMIC DNA]</scope>
    <source>
        <strain evidence="7 8">GHPS1</strain>
    </source>
</reference>
<dbReference type="GO" id="GO:0005576">
    <property type="term" value="C:extracellular region"/>
    <property type="evidence" value="ECO:0007669"/>
    <property type="project" value="UniProtKB-SubCell"/>
</dbReference>
<comment type="subcellular location">
    <subcellularLocation>
        <location evidence="1">Secreted</location>
    </subcellularLocation>
</comment>
<name>A0A202B706_CHRVL</name>
<keyword evidence="4" id="KW-0843">Virulence</keyword>
<keyword evidence="8" id="KW-1185">Reference proteome</keyword>
<feature type="compositionally biased region" description="Basic and acidic residues" evidence="6">
    <location>
        <begin position="378"/>
        <end position="387"/>
    </location>
</feature>
<accession>A0A202B706</accession>